<dbReference type="GO" id="GO:0000160">
    <property type="term" value="P:phosphorelay signal transduction system"/>
    <property type="evidence" value="ECO:0007669"/>
    <property type="project" value="InterPro"/>
</dbReference>
<feature type="domain" description="Response regulatory" evidence="2">
    <location>
        <begin position="23"/>
        <end position="134"/>
    </location>
</feature>
<keyword evidence="3" id="KW-0418">Kinase</keyword>
<organism evidence="3">
    <name type="scientific">Serratia fonticola</name>
    <dbReference type="NCBI Taxonomy" id="47917"/>
    <lineage>
        <taxon>Bacteria</taxon>
        <taxon>Pseudomonadati</taxon>
        <taxon>Pseudomonadota</taxon>
        <taxon>Gammaproteobacteria</taxon>
        <taxon>Enterobacterales</taxon>
        <taxon>Yersiniaceae</taxon>
        <taxon>Serratia</taxon>
    </lineage>
</organism>
<accession>A0A4U9WKC1</accession>
<dbReference type="PROSITE" id="PS50110">
    <property type="entry name" value="RESPONSE_REGULATORY"/>
    <property type="match status" value="1"/>
</dbReference>
<dbReference type="InterPro" id="IPR011006">
    <property type="entry name" value="CheY-like_superfamily"/>
</dbReference>
<dbReference type="EMBL" id="CABEEZ010000163">
    <property type="protein sequence ID" value="VTR59841.1"/>
    <property type="molecule type" value="Genomic_DNA"/>
</dbReference>
<keyword evidence="3" id="KW-0808">Transferase</keyword>
<sequence>MTLSTEGIEPISNAVPKVWHIETVLIMETCPMVLAGIRHLLAQPYFQIKHWLEVSMVVDIPHIIKRHEADLVIMELSGEGESILDGLKIINQYLANWPSASLIVCTALTDDRLLKQLVAMGFMAFISSRIRYRP</sequence>
<evidence type="ECO:0000259" key="2">
    <source>
        <dbReference type="PROSITE" id="PS50110"/>
    </source>
</evidence>
<dbReference type="GO" id="GO:0016301">
    <property type="term" value="F:kinase activity"/>
    <property type="evidence" value="ECO:0007669"/>
    <property type="project" value="UniProtKB-KW"/>
</dbReference>
<dbReference type="SUPFAM" id="SSF52172">
    <property type="entry name" value="CheY-like"/>
    <property type="match status" value="1"/>
</dbReference>
<dbReference type="InterPro" id="IPR001789">
    <property type="entry name" value="Sig_transdc_resp-reg_receiver"/>
</dbReference>
<name>A0A4U9WKC1_SERFO</name>
<gene>
    <name evidence="3" type="ORF">NCTC12965_08280</name>
</gene>
<dbReference type="Gene3D" id="3.40.50.2300">
    <property type="match status" value="1"/>
</dbReference>
<evidence type="ECO:0000256" key="1">
    <source>
        <dbReference type="PROSITE-ProRule" id="PRU00169"/>
    </source>
</evidence>
<protein>
    <submittedName>
        <fullName evidence="3">Two component system sensor kinase SsrB</fullName>
    </submittedName>
</protein>
<proteinExistence type="predicted"/>
<comment type="caution">
    <text evidence="1">Lacks conserved residue(s) required for the propagation of feature annotation.</text>
</comment>
<reference evidence="3" key="1">
    <citation type="submission" date="2019-05" db="EMBL/GenBank/DDBJ databases">
        <authorList>
            <consortium name="Pathogen Informatics"/>
        </authorList>
    </citation>
    <scope>NUCLEOTIDE SEQUENCE [LARGE SCALE GENOMIC DNA]</scope>
    <source>
        <strain evidence="3">NCTC12965</strain>
    </source>
</reference>
<evidence type="ECO:0000313" key="3">
    <source>
        <dbReference type="EMBL" id="VTR59841.1"/>
    </source>
</evidence>
<dbReference type="AlphaFoldDB" id="A0A4U9WKC1"/>